<reference evidence="4" key="1">
    <citation type="journal article" date="2015" name="Genome Announc.">
        <title>Draft genome sequence of the fungus Penicillium brasilianum MG11.</title>
        <authorList>
            <person name="Horn F."/>
            <person name="Linde J."/>
            <person name="Mattern D.J."/>
            <person name="Walther G."/>
            <person name="Guthke R."/>
            <person name="Brakhage A.A."/>
            <person name="Valiante V."/>
        </authorList>
    </citation>
    <scope>NUCLEOTIDE SEQUENCE [LARGE SCALE GENOMIC DNA]</scope>
    <source>
        <strain evidence="4">MG11</strain>
    </source>
</reference>
<protein>
    <submittedName>
        <fullName evidence="3">Putative CAIB/BAIF family enzyme</fullName>
    </submittedName>
</protein>
<dbReference type="InterPro" id="IPR003673">
    <property type="entry name" value="CoA-Trfase_fam_III"/>
</dbReference>
<dbReference type="Proteomes" id="UP000042958">
    <property type="component" value="Unassembled WGS sequence"/>
</dbReference>
<dbReference type="InterPro" id="IPR052985">
    <property type="entry name" value="CoA-trans_III_biosynth/detox"/>
</dbReference>
<sequence>MLDESMNDNMSHVTTTSDLIASERIFSEPRMGSSDQYCGGLLAGLGLSSHLHFSQTFLQLYRSPTARLRLGDSPTVLDNILVSVNDTLERPFKAHTTRITLKMASNDRTNGVPYSPLVETSRIFSNLCAQSERLNLPPQVQTNKDRVSFSSIHNEIYFPIPFKETETLAALKGIEGSVAAAVADLRFGAQPRDVRVSLEGATAFGCQAYMAKIDGLSKLDPNVKSKLKDTDLLAAQSNGYRRMSANLYKTKIPGEYYHIHGSLEATTTLNMIGLEGHRPDLTDYEEIIKVIEEKVQKYTVPELEKMNKENRQAGVPALKYEDFIKTPHGKLNVQEPAWKLDKLPGDLPPTPFPSSQPGSKRILEGVKVLEMCRIIAGPTVTRILAEYGADVLKITSPNLSDVPFFQVDGNMGKHAADLDLKTEAGRQEFEKLVADADVIVDGYRPGALEKLGYGPQAMAALAEKRGKGIVYVNENCFGYEGEWAGRAGWQQIADCVTGVAWAQGQFMGLDNPVVPPFPISDYGTGCMGAIAALSGLYHRAKTGGSYHGKASLMHYDLLLFAVGQYPSEVQEKLRAAQPADFFKLRHCDSVDRISSTVLRGMQTRFPHLYIPSGTSSKEGQPALTEGWFSKAYNTDIEVVRPVAVVGGVDNQFVRASRPNGSDRASWEDFKQDGEGDVKKC</sequence>
<dbReference type="Gene3D" id="3.40.50.10540">
    <property type="entry name" value="Crotonobetainyl-coa:carnitine coa-transferase, domain 1"/>
    <property type="match status" value="1"/>
</dbReference>
<dbReference type="EMBL" id="CDHK01000001">
    <property type="protein sequence ID" value="CEJ54256.1"/>
    <property type="molecule type" value="Genomic_DNA"/>
</dbReference>
<proteinExistence type="inferred from homology"/>
<gene>
    <name evidence="3" type="ORF">PMG11_00576</name>
</gene>
<accession>A0A0F7TFI0</accession>
<dbReference type="PANTHER" id="PTHR48229">
    <property type="entry name" value="CAIB/BAIF FAMILY ENZYME (AFU_ORTHOLOGUE AFUA_1G05360)-RELATED"/>
    <property type="match status" value="1"/>
</dbReference>
<keyword evidence="4" id="KW-1185">Reference proteome</keyword>
<evidence type="ECO:0000313" key="3">
    <source>
        <dbReference type="EMBL" id="CEJ54256.1"/>
    </source>
</evidence>
<comment type="similarity">
    <text evidence="1">Belongs to the CoA-transferase III family.</text>
</comment>
<dbReference type="STRING" id="104259.A0A0F7TFI0"/>
<dbReference type="SUPFAM" id="SSF89796">
    <property type="entry name" value="CoA-transferase family III (CaiB/BaiF)"/>
    <property type="match status" value="2"/>
</dbReference>
<dbReference type="Pfam" id="PF02515">
    <property type="entry name" value="CoA_transf_3"/>
    <property type="match status" value="1"/>
</dbReference>
<feature type="compositionally biased region" description="Basic and acidic residues" evidence="2">
    <location>
        <begin position="664"/>
        <end position="680"/>
    </location>
</feature>
<dbReference type="AlphaFoldDB" id="A0A0F7TFI0"/>
<feature type="region of interest" description="Disordered" evidence="2">
    <location>
        <begin position="656"/>
        <end position="680"/>
    </location>
</feature>
<dbReference type="InterPro" id="IPR023606">
    <property type="entry name" value="CoA-Trfase_III_dom_1_sf"/>
</dbReference>
<organism evidence="3 4">
    <name type="scientific">Penicillium brasilianum</name>
    <dbReference type="NCBI Taxonomy" id="104259"/>
    <lineage>
        <taxon>Eukaryota</taxon>
        <taxon>Fungi</taxon>
        <taxon>Dikarya</taxon>
        <taxon>Ascomycota</taxon>
        <taxon>Pezizomycotina</taxon>
        <taxon>Eurotiomycetes</taxon>
        <taxon>Eurotiomycetidae</taxon>
        <taxon>Eurotiales</taxon>
        <taxon>Aspergillaceae</taxon>
        <taxon>Penicillium</taxon>
    </lineage>
</organism>
<dbReference type="GO" id="GO:0003824">
    <property type="term" value="F:catalytic activity"/>
    <property type="evidence" value="ECO:0007669"/>
    <property type="project" value="InterPro"/>
</dbReference>
<evidence type="ECO:0000256" key="1">
    <source>
        <dbReference type="ARBA" id="ARBA00008383"/>
    </source>
</evidence>
<name>A0A0F7TFI0_PENBI</name>
<dbReference type="PANTHER" id="PTHR48229:SF1">
    <property type="entry name" value="ALPHA METHYLACYL-COA RACEMASE-RELATED"/>
    <property type="match status" value="1"/>
</dbReference>
<evidence type="ECO:0000256" key="2">
    <source>
        <dbReference type="SAM" id="MobiDB-lite"/>
    </source>
</evidence>
<evidence type="ECO:0000313" key="4">
    <source>
        <dbReference type="Proteomes" id="UP000042958"/>
    </source>
</evidence>
<dbReference type="OrthoDB" id="2308815at2759"/>